<dbReference type="AlphaFoldDB" id="A0A0R2CHW7"/>
<feature type="transmembrane region" description="Helical" evidence="6">
    <location>
        <begin position="54"/>
        <end position="75"/>
    </location>
</feature>
<dbReference type="InterPro" id="IPR003740">
    <property type="entry name" value="YitT"/>
</dbReference>
<dbReference type="PATRIC" id="fig|1133569.4.peg.1241"/>
<keyword evidence="2" id="KW-1003">Cell membrane</keyword>
<dbReference type="GO" id="GO:0005886">
    <property type="term" value="C:plasma membrane"/>
    <property type="evidence" value="ECO:0007669"/>
    <property type="project" value="UniProtKB-SubCell"/>
</dbReference>
<dbReference type="Gene3D" id="3.30.70.120">
    <property type="match status" value="1"/>
</dbReference>
<evidence type="ECO:0000313" key="8">
    <source>
        <dbReference type="EMBL" id="KRM89604.1"/>
    </source>
</evidence>
<keyword evidence="5 6" id="KW-0472">Membrane</keyword>
<feature type="transmembrane region" description="Helical" evidence="6">
    <location>
        <begin position="12"/>
        <end position="34"/>
    </location>
</feature>
<evidence type="ECO:0000256" key="3">
    <source>
        <dbReference type="ARBA" id="ARBA00022692"/>
    </source>
</evidence>
<dbReference type="InterPro" id="IPR051461">
    <property type="entry name" value="UPF0750_membrane"/>
</dbReference>
<evidence type="ECO:0000256" key="4">
    <source>
        <dbReference type="ARBA" id="ARBA00022989"/>
    </source>
</evidence>
<reference evidence="8 9" key="1">
    <citation type="journal article" date="2015" name="Genome Announc.">
        <title>Expanding the biotechnology potential of lactobacilli through comparative genomics of 213 strains and associated genera.</title>
        <authorList>
            <person name="Sun Z."/>
            <person name="Harris H.M."/>
            <person name="McCann A."/>
            <person name="Guo C."/>
            <person name="Argimon S."/>
            <person name="Zhang W."/>
            <person name="Yang X."/>
            <person name="Jeffery I.B."/>
            <person name="Cooney J.C."/>
            <person name="Kagawa T.F."/>
            <person name="Liu W."/>
            <person name="Song Y."/>
            <person name="Salvetti E."/>
            <person name="Wrobel A."/>
            <person name="Rasinkangas P."/>
            <person name="Parkhill J."/>
            <person name="Rea M.C."/>
            <person name="O'Sullivan O."/>
            <person name="Ritari J."/>
            <person name="Douillard F.P."/>
            <person name="Paul Ross R."/>
            <person name="Yang R."/>
            <person name="Briner A.E."/>
            <person name="Felis G.E."/>
            <person name="de Vos W.M."/>
            <person name="Barrangou R."/>
            <person name="Klaenhammer T.R."/>
            <person name="Caufield P.W."/>
            <person name="Cui Y."/>
            <person name="Zhang H."/>
            <person name="O'Toole P.W."/>
        </authorList>
    </citation>
    <scope>NUCLEOTIDE SEQUENCE [LARGE SCALE GENOMIC DNA]</scope>
    <source>
        <strain evidence="8 9">DSM 20605</strain>
    </source>
</reference>
<keyword evidence="3 6" id="KW-0812">Transmembrane</keyword>
<dbReference type="OrthoDB" id="1758221at2"/>
<feature type="domain" description="DUF2179" evidence="7">
    <location>
        <begin position="221"/>
        <end position="274"/>
    </location>
</feature>
<proteinExistence type="predicted"/>
<comment type="caution">
    <text evidence="8">The sequence shown here is derived from an EMBL/GenBank/DDBJ whole genome shotgun (WGS) entry which is preliminary data.</text>
</comment>
<evidence type="ECO:0000313" key="9">
    <source>
        <dbReference type="Proteomes" id="UP000051576"/>
    </source>
</evidence>
<dbReference type="EMBL" id="AYYX01000003">
    <property type="protein sequence ID" value="KRM89604.1"/>
    <property type="molecule type" value="Genomic_DNA"/>
</dbReference>
<accession>A0A0R2CHW7</accession>
<evidence type="ECO:0000259" key="7">
    <source>
        <dbReference type="Pfam" id="PF10035"/>
    </source>
</evidence>
<dbReference type="Pfam" id="PF02588">
    <property type="entry name" value="YitT_membrane"/>
    <property type="match status" value="1"/>
</dbReference>
<dbReference type="CDD" id="cd16380">
    <property type="entry name" value="YitT_C"/>
    <property type="match status" value="1"/>
</dbReference>
<sequence length="279" mass="30403">MSAVKIKKNLSQWFWLFIGLELITLSINFFFAPIDVAAGGATGIAILLNAVWGINRAATVLVINLAMIILAAFFLDTKIIRKISAGSFILPGLLYLNPSFKLVDDPLLAVTIGGTVFAAGIAMLYRINASSGGTTVPPLILKKYFHLNPAISLLALDLLVTLFNIPVAGVNSFFLAAFSLVITSLVMRYIEAGLDHKYQIQIVSQNKIDQIRQMLLANQESVTIYQAEGGFSAQSKEVLLVVTDDLNYGNLIHQIHQIDPDAFIITSNVVKVHGGRWGM</sequence>
<gene>
    <name evidence="8" type="ORF">FD21_GL001112</name>
</gene>
<evidence type="ECO:0000256" key="2">
    <source>
        <dbReference type="ARBA" id="ARBA00022475"/>
    </source>
</evidence>
<name>A0A0R2CHW7_9LACO</name>
<keyword evidence="9" id="KW-1185">Reference proteome</keyword>
<dbReference type="Proteomes" id="UP000051576">
    <property type="component" value="Unassembled WGS sequence"/>
</dbReference>
<organism evidence="8 9">
    <name type="scientific">Liquorilactobacillus vini DSM 20605</name>
    <dbReference type="NCBI Taxonomy" id="1133569"/>
    <lineage>
        <taxon>Bacteria</taxon>
        <taxon>Bacillati</taxon>
        <taxon>Bacillota</taxon>
        <taxon>Bacilli</taxon>
        <taxon>Lactobacillales</taxon>
        <taxon>Lactobacillaceae</taxon>
        <taxon>Liquorilactobacillus</taxon>
    </lineage>
</organism>
<feature type="transmembrane region" description="Helical" evidence="6">
    <location>
        <begin position="106"/>
        <end position="125"/>
    </location>
</feature>
<dbReference type="PANTHER" id="PTHR33545:SF9">
    <property type="entry name" value="UPF0750 MEMBRANE PROTEIN YITE"/>
    <property type="match status" value="1"/>
</dbReference>
<dbReference type="PIRSF" id="PIRSF006483">
    <property type="entry name" value="Membrane_protein_YitT"/>
    <property type="match status" value="1"/>
</dbReference>
<dbReference type="RefSeq" id="WP_010580453.1">
    <property type="nucleotide sequence ID" value="NZ_AHYZ01000080.1"/>
</dbReference>
<dbReference type="Pfam" id="PF10035">
    <property type="entry name" value="DUF2179"/>
    <property type="match status" value="1"/>
</dbReference>
<evidence type="ECO:0000256" key="1">
    <source>
        <dbReference type="ARBA" id="ARBA00004651"/>
    </source>
</evidence>
<dbReference type="STRING" id="1133569.FD21_GL001112"/>
<dbReference type="InterPro" id="IPR019264">
    <property type="entry name" value="DUF2179"/>
</dbReference>
<protein>
    <recommendedName>
        <fullName evidence="7">DUF2179 domain-containing protein</fullName>
    </recommendedName>
</protein>
<evidence type="ECO:0000256" key="6">
    <source>
        <dbReference type="SAM" id="Phobius"/>
    </source>
</evidence>
<dbReference type="PANTHER" id="PTHR33545">
    <property type="entry name" value="UPF0750 MEMBRANE PROTEIN YITT-RELATED"/>
    <property type="match status" value="1"/>
</dbReference>
<dbReference type="InterPro" id="IPR015867">
    <property type="entry name" value="N-reg_PII/ATP_PRibTrfase_C"/>
</dbReference>
<keyword evidence="4 6" id="KW-1133">Transmembrane helix</keyword>
<dbReference type="eggNOG" id="COG1284">
    <property type="taxonomic scope" value="Bacteria"/>
</dbReference>
<comment type="subcellular location">
    <subcellularLocation>
        <location evidence="1">Cell membrane</location>
        <topology evidence="1">Multi-pass membrane protein</topology>
    </subcellularLocation>
</comment>
<evidence type="ECO:0000256" key="5">
    <source>
        <dbReference type="ARBA" id="ARBA00023136"/>
    </source>
</evidence>